<evidence type="ECO:0000256" key="3">
    <source>
        <dbReference type="ARBA" id="ARBA00023002"/>
    </source>
</evidence>
<proteinExistence type="inferred from homology"/>
<dbReference type="Gene3D" id="3.40.30.10">
    <property type="entry name" value="Glutaredoxin"/>
    <property type="match status" value="1"/>
</dbReference>
<feature type="active site" description="Cysteine sulfenic acid (-SOH) intermediate" evidence="5">
    <location>
        <position position="49"/>
    </location>
</feature>
<comment type="function">
    <text evidence="6">Thiol-specific peroxidase that catalyzes the reduction of hydrogen peroxide and organic hydroperoxides to water and alcohols, respectively. Plays a role in cell protection against oxidative stress by detoxifying peroxides.</text>
</comment>
<dbReference type="KEGG" id="ptp:RCA23_c03440"/>
<dbReference type="PANTHER" id="PTHR10430">
    <property type="entry name" value="PEROXIREDOXIN"/>
    <property type="match status" value="1"/>
</dbReference>
<dbReference type="PROSITE" id="PS51352">
    <property type="entry name" value="THIOREDOXIN_2"/>
    <property type="match status" value="1"/>
</dbReference>
<sequence>MAISQGDKLPDAVLRRMGDNGPEEITIDALTAGRKIVLFGLPGAFTPTCSSAHVPSFMRTKDAFLEKGIEEIICVSVNDVHIMRQWGEATGATAAGLSMWADPASEFTTAIGMNFDVEVLGFYGRSSRYAMIVENGVVTQLNQETERGVCDISGGETLLESLG</sequence>
<evidence type="ECO:0000256" key="4">
    <source>
        <dbReference type="ARBA" id="ARBA00023284"/>
    </source>
</evidence>
<feature type="domain" description="Thioredoxin" evidence="7">
    <location>
        <begin position="3"/>
        <end position="163"/>
    </location>
</feature>
<dbReference type="GeneID" id="93368233"/>
<keyword evidence="2 6" id="KW-0049">Antioxidant</keyword>
<reference evidence="8 9" key="1">
    <citation type="journal article" date="2014" name="ISME J.">
        <title>Adaptation of an abundant Roseobacter RCA organism to pelagic systems revealed by genomic and transcriptomic analyses.</title>
        <authorList>
            <person name="Voget S."/>
            <person name="Wemheuer B."/>
            <person name="Brinkhoff T."/>
            <person name="Vollmers J."/>
            <person name="Dietrich S."/>
            <person name="Giebel H.A."/>
            <person name="Beardsley C."/>
            <person name="Sardemann C."/>
            <person name="Bakenhus I."/>
            <person name="Billerbeck S."/>
            <person name="Daniel R."/>
            <person name="Simon M."/>
        </authorList>
    </citation>
    <scope>NUCLEOTIDE SEQUENCE [LARGE SCALE GENOMIC DNA]</scope>
    <source>
        <strain evidence="8 9">RCA23</strain>
    </source>
</reference>
<dbReference type="GO" id="GO:0008379">
    <property type="term" value="F:thioredoxin peroxidase activity"/>
    <property type="evidence" value="ECO:0007669"/>
    <property type="project" value="InterPro"/>
</dbReference>
<dbReference type="GO" id="GO:0005737">
    <property type="term" value="C:cytoplasm"/>
    <property type="evidence" value="ECO:0007669"/>
    <property type="project" value="TreeGrafter"/>
</dbReference>
<dbReference type="GO" id="GO:0034599">
    <property type="term" value="P:cellular response to oxidative stress"/>
    <property type="evidence" value="ECO:0007669"/>
    <property type="project" value="InterPro"/>
</dbReference>
<keyword evidence="3 6" id="KW-0560">Oxidoreductase</keyword>
<keyword evidence="9" id="KW-1185">Reference proteome</keyword>
<comment type="similarity">
    <text evidence="6">Belongs to the peroxiredoxin family. Prx5 subfamily.</text>
</comment>
<dbReference type="RefSeq" id="WP_044048780.1">
    <property type="nucleotide sequence ID" value="NZ_CP003984.1"/>
</dbReference>
<gene>
    <name evidence="8" type="ORF">RCA23_c03440</name>
</gene>
<dbReference type="InterPro" id="IPR037944">
    <property type="entry name" value="PRX5-like"/>
</dbReference>
<dbReference type="InterPro" id="IPR013766">
    <property type="entry name" value="Thioredoxin_domain"/>
</dbReference>
<keyword evidence="1 6" id="KW-0575">Peroxidase</keyword>
<dbReference type="GO" id="GO:0045454">
    <property type="term" value="P:cell redox homeostasis"/>
    <property type="evidence" value="ECO:0007669"/>
    <property type="project" value="TreeGrafter"/>
</dbReference>
<dbReference type="EC" id="1.11.1.27" evidence="6"/>
<name>A0AAN0RGW2_9RHOB</name>
<evidence type="ECO:0000256" key="5">
    <source>
        <dbReference type="PIRSR" id="PIRSR637944-1"/>
    </source>
</evidence>
<keyword evidence="4 6" id="KW-0676">Redox-active center</keyword>
<comment type="catalytic activity">
    <reaction evidence="6">
        <text>a hydroperoxide + 2 glutathione = an alcohol + glutathione disulfide + H2O</text>
        <dbReference type="Rhea" id="RHEA:62632"/>
        <dbReference type="ChEBI" id="CHEBI:15377"/>
        <dbReference type="ChEBI" id="CHEBI:30879"/>
        <dbReference type="ChEBI" id="CHEBI:35924"/>
        <dbReference type="ChEBI" id="CHEBI:57925"/>
        <dbReference type="ChEBI" id="CHEBI:58297"/>
        <dbReference type="EC" id="1.11.1.27"/>
    </reaction>
</comment>
<evidence type="ECO:0000256" key="6">
    <source>
        <dbReference type="RuleBase" id="RU366011"/>
    </source>
</evidence>
<organism evidence="8 9">
    <name type="scientific">Planktomarina temperata RCA23</name>
    <dbReference type="NCBI Taxonomy" id="666509"/>
    <lineage>
        <taxon>Bacteria</taxon>
        <taxon>Pseudomonadati</taxon>
        <taxon>Pseudomonadota</taxon>
        <taxon>Alphaproteobacteria</taxon>
        <taxon>Rhodobacterales</taxon>
        <taxon>Paracoccaceae</taxon>
        <taxon>Planktomarina</taxon>
    </lineage>
</organism>
<evidence type="ECO:0000256" key="1">
    <source>
        <dbReference type="ARBA" id="ARBA00022559"/>
    </source>
</evidence>
<evidence type="ECO:0000256" key="2">
    <source>
        <dbReference type="ARBA" id="ARBA00022862"/>
    </source>
</evidence>
<evidence type="ECO:0000313" key="9">
    <source>
        <dbReference type="Proteomes" id="UP000028680"/>
    </source>
</evidence>
<dbReference type="Proteomes" id="UP000028680">
    <property type="component" value="Chromosome"/>
</dbReference>
<evidence type="ECO:0000313" key="8">
    <source>
        <dbReference type="EMBL" id="AII85906.1"/>
    </source>
</evidence>
<accession>A0AAN0RGW2</accession>
<dbReference type="InterPro" id="IPR013740">
    <property type="entry name" value="Redoxin"/>
</dbReference>
<dbReference type="FunFam" id="3.40.30.10:FF:000020">
    <property type="entry name" value="Peroxiredoxin"/>
    <property type="match status" value="1"/>
</dbReference>
<dbReference type="SUPFAM" id="SSF52833">
    <property type="entry name" value="Thioredoxin-like"/>
    <property type="match status" value="1"/>
</dbReference>
<dbReference type="AlphaFoldDB" id="A0AAN0RGW2"/>
<dbReference type="CDD" id="cd03013">
    <property type="entry name" value="PRX5_like"/>
    <property type="match status" value="1"/>
</dbReference>
<dbReference type="Pfam" id="PF08534">
    <property type="entry name" value="Redoxin"/>
    <property type="match status" value="1"/>
</dbReference>
<dbReference type="PANTHER" id="PTHR10430:SF16">
    <property type="entry name" value="PEROXIREDOXIN-5, MITOCHONDRIAL"/>
    <property type="match status" value="1"/>
</dbReference>
<dbReference type="InterPro" id="IPR036249">
    <property type="entry name" value="Thioredoxin-like_sf"/>
</dbReference>
<evidence type="ECO:0000259" key="7">
    <source>
        <dbReference type="PROSITE" id="PS51352"/>
    </source>
</evidence>
<dbReference type="EMBL" id="CP003984">
    <property type="protein sequence ID" value="AII85906.1"/>
    <property type="molecule type" value="Genomic_DNA"/>
</dbReference>
<dbReference type="GO" id="GO:0042744">
    <property type="term" value="P:hydrogen peroxide catabolic process"/>
    <property type="evidence" value="ECO:0007669"/>
    <property type="project" value="TreeGrafter"/>
</dbReference>
<protein>
    <recommendedName>
        <fullName evidence="6">Glutathione-dependent peroxiredoxin</fullName>
        <ecNumber evidence="6">1.11.1.27</ecNumber>
    </recommendedName>
</protein>